<proteinExistence type="predicted"/>
<dbReference type="RefSeq" id="WP_345927048.1">
    <property type="nucleotide sequence ID" value="NZ_JBDIVF010000003.1"/>
</dbReference>
<feature type="region of interest" description="Disordered" evidence="1">
    <location>
        <begin position="23"/>
        <end position="88"/>
    </location>
</feature>
<feature type="compositionally biased region" description="Basic and acidic residues" evidence="1">
    <location>
        <begin position="77"/>
        <end position="88"/>
    </location>
</feature>
<evidence type="ECO:0000256" key="1">
    <source>
        <dbReference type="SAM" id="MobiDB-lite"/>
    </source>
</evidence>
<evidence type="ECO:0000256" key="2">
    <source>
        <dbReference type="SAM" id="SignalP"/>
    </source>
</evidence>
<comment type="caution">
    <text evidence="3">The sequence shown here is derived from an EMBL/GenBank/DDBJ whole genome shotgun (WGS) entry which is preliminary data.</text>
</comment>
<protein>
    <recommendedName>
        <fullName evidence="5">Pentapeptide MXKDX repeat protein</fullName>
    </recommendedName>
</protein>
<gene>
    <name evidence="3" type="ORF">ABVT11_02585</name>
</gene>
<feature type="signal peptide" evidence="2">
    <location>
        <begin position="1"/>
        <end position="24"/>
    </location>
</feature>
<name>A0ABV2CLB6_9RHOO</name>
<feature type="chain" id="PRO_5045374913" description="Pentapeptide MXKDX repeat protein" evidence="2">
    <location>
        <begin position="25"/>
        <end position="88"/>
    </location>
</feature>
<evidence type="ECO:0008006" key="5">
    <source>
        <dbReference type="Google" id="ProtNLM"/>
    </source>
</evidence>
<dbReference type="EMBL" id="JBEWLZ010000001">
    <property type="protein sequence ID" value="MET1488699.1"/>
    <property type="molecule type" value="Genomic_DNA"/>
</dbReference>
<keyword evidence="2" id="KW-0732">Signal</keyword>
<keyword evidence="4" id="KW-1185">Reference proteome</keyword>
<evidence type="ECO:0000313" key="4">
    <source>
        <dbReference type="Proteomes" id="UP001548590"/>
    </source>
</evidence>
<dbReference type="Proteomes" id="UP001548590">
    <property type="component" value="Unassembled WGS sequence"/>
</dbReference>
<sequence>MTRKTILYPALVAAAMAISMGANAADADKPQEPKVAASTPAEKATPAMKKHSHMEEKGGMAPKPAEPKVGQSNPAKDMSKHYHPRDGK</sequence>
<accession>A0ABV2CLB6</accession>
<organism evidence="3 4">
    <name type="scientific">Uliginosibacterium paludis</name>
    <dbReference type="NCBI Taxonomy" id="1615952"/>
    <lineage>
        <taxon>Bacteria</taxon>
        <taxon>Pseudomonadati</taxon>
        <taxon>Pseudomonadota</taxon>
        <taxon>Betaproteobacteria</taxon>
        <taxon>Rhodocyclales</taxon>
        <taxon>Zoogloeaceae</taxon>
        <taxon>Uliginosibacterium</taxon>
    </lineage>
</organism>
<evidence type="ECO:0000313" key="3">
    <source>
        <dbReference type="EMBL" id="MET1488699.1"/>
    </source>
</evidence>
<reference evidence="3 4" key="1">
    <citation type="submission" date="2024-07" db="EMBL/GenBank/DDBJ databases">
        <title>Uliginosibacterium paludis KCTC:42655.</title>
        <authorList>
            <person name="Kim M.K."/>
        </authorList>
    </citation>
    <scope>NUCLEOTIDE SEQUENCE [LARGE SCALE GENOMIC DNA]</scope>
    <source>
        <strain evidence="3 4">KCTC 42655</strain>
    </source>
</reference>